<evidence type="ECO:0000256" key="1">
    <source>
        <dbReference type="SAM" id="Coils"/>
    </source>
</evidence>
<evidence type="ECO:0000313" key="4">
    <source>
        <dbReference type="Proteomes" id="UP001293593"/>
    </source>
</evidence>
<dbReference type="PANTHER" id="PTHR33095">
    <property type="entry name" value="OS07G0619500 PROTEIN"/>
    <property type="match status" value="1"/>
</dbReference>
<keyword evidence="4" id="KW-1185">Reference proteome</keyword>
<evidence type="ECO:0000256" key="2">
    <source>
        <dbReference type="SAM" id="MobiDB-lite"/>
    </source>
</evidence>
<organism evidence="3 4">
    <name type="scientific">Acacia crassicarpa</name>
    <name type="common">northern wattle</name>
    <dbReference type="NCBI Taxonomy" id="499986"/>
    <lineage>
        <taxon>Eukaryota</taxon>
        <taxon>Viridiplantae</taxon>
        <taxon>Streptophyta</taxon>
        <taxon>Embryophyta</taxon>
        <taxon>Tracheophyta</taxon>
        <taxon>Spermatophyta</taxon>
        <taxon>Magnoliopsida</taxon>
        <taxon>eudicotyledons</taxon>
        <taxon>Gunneridae</taxon>
        <taxon>Pentapetalae</taxon>
        <taxon>rosids</taxon>
        <taxon>fabids</taxon>
        <taxon>Fabales</taxon>
        <taxon>Fabaceae</taxon>
        <taxon>Caesalpinioideae</taxon>
        <taxon>mimosoid clade</taxon>
        <taxon>Acacieae</taxon>
        <taxon>Acacia</taxon>
    </lineage>
</organism>
<feature type="region of interest" description="Disordered" evidence="2">
    <location>
        <begin position="196"/>
        <end position="219"/>
    </location>
</feature>
<protein>
    <submittedName>
        <fullName evidence="3">Uncharacterized protein</fullName>
    </submittedName>
</protein>
<dbReference type="PANTHER" id="PTHR33095:SF114">
    <property type="entry name" value="DUF1645 FAMILY PROTEIN"/>
    <property type="match status" value="1"/>
</dbReference>
<dbReference type="EMBL" id="JAWXYG010000010">
    <property type="protein sequence ID" value="KAK4261315.1"/>
    <property type="molecule type" value="Genomic_DNA"/>
</dbReference>
<feature type="region of interest" description="Disordered" evidence="2">
    <location>
        <begin position="100"/>
        <end position="144"/>
    </location>
</feature>
<feature type="coiled-coil region" evidence="1">
    <location>
        <begin position="32"/>
        <end position="63"/>
    </location>
</feature>
<dbReference type="Proteomes" id="UP001293593">
    <property type="component" value="Unassembled WGS sequence"/>
</dbReference>
<dbReference type="Pfam" id="PF07816">
    <property type="entry name" value="DUF1645"/>
    <property type="match status" value="1"/>
</dbReference>
<keyword evidence="1" id="KW-0175">Coiled coil</keyword>
<evidence type="ECO:0000313" key="3">
    <source>
        <dbReference type="EMBL" id="KAK4261315.1"/>
    </source>
</evidence>
<dbReference type="InterPro" id="IPR012442">
    <property type="entry name" value="DUF1645_plant"/>
</dbReference>
<proteinExistence type="predicted"/>
<comment type="caution">
    <text evidence="3">The sequence shown here is derived from an EMBL/GenBank/DDBJ whole genome shotgun (WGS) entry which is preliminary data.</text>
</comment>
<dbReference type="AlphaFoldDB" id="A0AAE1J0A3"/>
<sequence length="281" mass="31560">MQADWILPSSSAFSDSRSLTVLDEISEDFAENMRAKLKIDDVVQETEQEQEEEEEEEEEFSFACTIPDESPISADDVFDNGQIRPVYPIFDRSLLFSDAYDGSSTPRPPLKKIFVEERGQFSSSPSSSASESDEPDSTSEGPYCEWSRKVAVEASGAKCDKSNSTGFSKLWRFREAKLRSNSDGKDAFVFLNRSSANPRSSGVQPEKAVTAKTSSREEKKVVVRKVKGENGKTMSSAHEKHYVMNRAKKESDKRKSYLPYKQHMFGIFANANGLSRNVHPF</sequence>
<name>A0AAE1J0A3_9FABA</name>
<accession>A0AAE1J0A3</accession>
<gene>
    <name evidence="3" type="ORF">QN277_004329</name>
</gene>
<reference evidence="3" key="1">
    <citation type="submission" date="2023-10" db="EMBL/GenBank/DDBJ databases">
        <title>Chromosome-level genome of the transformable northern wattle, Acacia crassicarpa.</title>
        <authorList>
            <person name="Massaro I."/>
            <person name="Sinha N.R."/>
            <person name="Poethig S."/>
            <person name="Leichty A.R."/>
        </authorList>
    </citation>
    <scope>NUCLEOTIDE SEQUENCE</scope>
    <source>
        <strain evidence="3">Acra3RX</strain>
        <tissue evidence="3">Leaf</tissue>
    </source>
</reference>